<gene>
    <name evidence="9" type="ORF">CLV93_107195</name>
    <name evidence="8" type="ORF">JCM18694_29180</name>
</gene>
<comment type="catalytic activity">
    <reaction evidence="1 5 6">
        <text>[protein]-peptidylproline (omega=180) = [protein]-peptidylproline (omega=0)</text>
        <dbReference type="Rhea" id="RHEA:16237"/>
        <dbReference type="Rhea" id="RHEA-COMP:10747"/>
        <dbReference type="Rhea" id="RHEA-COMP:10748"/>
        <dbReference type="ChEBI" id="CHEBI:83833"/>
        <dbReference type="ChEBI" id="CHEBI:83834"/>
        <dbReference type="EC" id="5.2.1.8"/>
    </reaction>
</comment>
<evidence type="ECO:0000256" key="4">
    <source>
        <dbReference type="ARBA" id="ARBA00023235"/>
    </source>
</evidence>
<protein>
    <recommendedName>
        <fullName evidence="6">Peptidyl-prolyl cis-trans isomerase</fullName>
        <ecNumber evidence="6">5.2.1.8</ecNumber>
    </recommendedName>
</protein>
<organism evidence="9 10">
    <name type="scientific">Prolixibacter denitrificans</name>
    <dbReference type="NCBI Taxonomy" id="1541063"/>
    <lineage>
        <taxon>Bacteria</taxon>
        <taxon>Pseudomonadati</taxon>
        <taxon>Bacteroidota</taxon>
        <taxon>Bacteroidia</taxon>
        <taxon>Marinilabiliales</taxon>
        <taxon>Prolixibacteraceae</taxon>
        <taxon>Prolixibacter</taxon>
    </lineage>
</organism>
<dbReference type="OrthoDB" id="9814548at2"/>
<keyword evidence="11" id="KW-1185">Reference proteome</keyword>
<reference evidence="9 10" key="1">
    <citation type="submission" date="2018-03" db="EMBL/GenBank/DDBJ databases">
        <title>Genomic Encyclopedia of Archaeal and Bacterial Type Strains, Phase II (KMG-II): from individual species to whole genera.</title>
        <authorList>
            <person name="Goeker M."/>
        </authorList>
    </citation>
    <scope>NUCLEOTIDE SEQUENCE [LARGE SCALE GENOMIC DNA]</scope>
    <source>
        <strain evidence="9 10">DSM 27267</strain>
    </source>
</reference>
<evidence type="ECO:0000313" key="10">
    <source>
        <dbReference type="Proteomes" id="UP000240621"/>
    </source>
</evidence>
<dbReference type="InterPro" id="IPR001179">
    <property type="entry name" value="PPIase_FKBP_dom"/>
</dbReference>
<proteinExistence type="inferred from homology"/>
<dbReference type="Pfam" id="PF00254">
    <property type="entry name" value="FKBP_C"/>
    <property type="match status" value="1"/>
</dbReference>
<comment type="similarity">
    <text evidence="2 6">Belongs to the FKBP-type PPIase family.</text>
</comment>
<evidence type="ECO:0000313" key="8">
    <source>
        <dbReference type="EMBL" id="GET22672.1"/>
    </source>
</evidence>
<evidence type="ECO:0000256" key="1">
    <source>
        <dbReference type="ARBA" id="ARBA00000971"/>
    </source>
</evidence>
<evidence type="ECO:0000256" key="2">
    <source>
        <dbReference type="ARBA" id="ARBA00006577"/>
    </source>
</evidence>
<evidence type="ECO:0000256" key="3">
    <source>
        <dbReference type="ARBA" id="ARBA00023110"/>
    </source>
</evidence>
<dbReference type="EMBL" id="BLAU01000001">
    <property type="protein sequence ID" value="GET22672.1"/>
    <property type="molecule type" value="Genomic_DNA"/>
</dbReference>
<accession>A0A2P8CAS1</accession>
<dbReference type="Proteomes" id="UP000240621">
    <property type="component" value="Unassembled WGS sequence"/>
</dbReference>
<sequence>MKYMKRRGLKFLLLAVVLGVGFVSCSKTSRQKARELELELRDKYVAKYYPDAQPTPSGLYVIKEQDAPAGADSIAVGDQVKVFYTGNLIESTDSTGVQDGYVFDSSGNYEPFTFTVGAGSVITGWEEAILQMKEGEKAVWIIPSTLGYGGTPQSGVPAYSTLVFHVTVYKVIKSDSNPVIIERQF</sequence>
<dbReference type="PROSITE" id="PS51257">
    <property type="entry name" value="PROKAR_LIPOPROTEIN"/>
    <property type="match status" value="1"/>
</dbReference>
<evidence type="ECO:0000256" key="5">
    <source>
        <dbReference type="PROSITE-ProRule" id="PRU00277"/>
    </source>
</evidence>
<comment type="caution">
    <text evidence="9">The sequence shown here is derived from an EMBL/GenBank/DDBJ whole genome shotgun (WGS) entry which is preliminary data.</text>
</comment>
<dbReference type="PANTHER" id="PTHR43811">
    <property type="entry name" value="FKBP-TYPE PEPTIDYL-PROLYL CIS-TRANS ISOMERASE FKPA"/>
    <property type="match status" value="1"/>
</dbReference>
<evidence type="ECO:0000313" key="9">
    <source>
        <dbReference type="EMBL" id="PSK82080.1"/>
    </source>
</evidence>
<dbReference type="PANTHER" id="PTHR43811:SF19">
    <property type="entry name" value="39 KDA FK506-BINDING NUCLEAR PROTEIN"/>
    <property type="match status" value="1"/>
</dbReference>
<dbReference type="GO" id="GO:0003755">
    <property type="term" value="F:peptidyl-prolyl cis-trans isomerase activity"/>
    <property type="evidence" value="ECO:0007669"/>
    <property type="project" value="UniProtKB-UniRule"/>
</dbReference>
<name>A0A2P8CAS1_9BACT</name>
<dbReference type="AlphaFoldDB" id="A0A2P8CAS1"/>
<keyword evidence="3 5" id="KW-0697">Rotamase</keyword>
<dbReference type="EMBL" id="PYGC01000007">
    <property type="protein sequence ID" value="PSK82080.1"/>
    <property type="molecule type" value="Genomic_DNA"/>
</dbReference>
<keyword evidence="4 5" id="KW-0413">Isomerase</keyword>
<evidence type="ECO:0000256" key="6">
    <source>
        <dbReference type="RuleBase" id="RU003915"/>
    </source>
</evidence>
<reference evidence="8 11" key="2">
    <citation type="submission" date="2019-10" db="EMBL/GenBank/DDBJ databases">
        <title>Prolixibacter strains distinguished by the presence of nitrate reductase genes were adept at nitrate-dependent anaerobic corrosion of metallic iron and carbon steel.</title>
        <authorList>
            <person name="Iino T."/>
            <person name="Shono N."/>
            <person name="Ito K."/>
            <person name="Nakamura R."/>
            <person name="Sueoka K."/>
            <person name="Harayama S."/>
            <person name="Ohkuma M."/>
        </authorList>
    </citation>
    <scope>NUCLEOTIDE SEQUENCE [LARGE SCALE GENOMIC DNA]</scope>
    <source>
        <strain evidence="8 11">MIC1-1</strain>
    </source>
</reference>
<dbReference type="Gene3D" id="3.10.50.40">
    <property type="match status" value="1"/>
</dbReference>
<dbReference type="InterPro" id="IPR046357">
    <property type="entry name" value="PPIase_dom_sf"/>
</dbReference>
<dbReference type="SUPFAM" id="SSF54534">
    <property type="entry name" value="FKBP-like"/>
    <property type="match status" value="1"/>
</dbReference>
<feature type="domain" description="PPIase FKBP-type" evidence="7">
    <location>
        <begin position="77"/>
        <end position="172"/>
    </location>
</feature>
<evidence type="ECO:0000259" key="7">
    <source>
        <dbReference type="PROSITE" id="PS50059"/>
    </source>
</evidence>
<dbReference type="PROSITE" id="PS50059">
    <property type="entry name" value="FKBP_PPIASE"/>
    <property type="match status" value="1"/>
</dbReference>
<evidence type="ECO:0000313" key="11">
    <source>
        <dbReference type="Proteomes" id="UP000396862"/>
    </source>
</evidence>
<dbReference type="EC" id="5.2.1.8" evidence="6"/>
<dbReference type="Proteomes" id="UP000396862">
    <property type="component" value="Unassembled WGS sequence"/>
</dbReference>